<evidence type="ECO:0000256" key="8">
    <source>
        <dbReference type="RuleBase" id="RU000461"/>
    </source>
</evidence>
<dbReference type="InterPro" id="IPR050705">
    <property type="entry name" value="Cytochrome_P450_3A"/>
</dbReference>
<keyword evidence="2 7" id="KW-0349">Heme</keyword>
<accession>A7RUN5</accession>
<keyword evidence="10" id="KW-1185">Reference proteome</keyword>
<dbReference type="GO" id="GO:0020037">
    <property type="term" value="F:heme binding"/>
    <property type="evidence" value="ECO:0007669"/>
    <property type="project" value="InterPro"/>
</dbReference>
<comment type="cofactor">
    <cofactor evidence="7">
        <name>heme</name>
        <dbReference type="ChEBI" id="CHEBI:30413"/>
    </cofactor>
</comment>
<dbReference type="EMBL" id="DS469541">
    <property type="protein sequence ID" value="EDO44775.1"/>
    <property type="molecule type" value="Genomic_DNA"/>
</dbReference>
<keyword evidence="3 7" id="KW-0479">Metal-binding</keyword>
<dbReference type="GO" id="GO:0004497">
    <property type="term" value="F:monooxygenase activity"/>
    <property type="evidence" value="ECO:0007669"/>
    <property type="project" value="UniProtKB-KW"/>
</dbReference>
<dbReference type="AlphaFoldDB" id="A7RUN5"/>
<dbReference type="Gene3D" id="1.10.630.10">
    <property type="entry name" value="Cytochrome P450"/>
    <property type="match status" value="1"/>
</dbReference>
<dbReference type="GO" id="GO:0005506">
    <property type="term" value="F:iron ion binding"/>
    <property type="evidence" value="ECO:0007669"/>
    <property type="project" value="InterPro"/>
</dbReference>
<evidence type="ECO:0000256" key="1">
    <source>
        <dbReference type="ARBA" id="ARBA00010617"/>
    </source>
</evidence>
<name>A7RUN5_NEMVE</name>
<dbReference type="OMA" id="SITMILH"/>
<dbReference type="Pfam" id="PF00067">
    <property type="entry name" value="p450"/>
    <property type="match status" value="1"/>
</dbReference>
<evidence type="ECO:0000313" key="9">
    <source>
        <dbReference type="EMBL" id="EDO44775.1"/>
    </source>
</evidence>
<dbReference type="eggNOG" id="KOG0158">
    <property type="taxonomic scope" value="Eukaryota"/>
</dbReference>
<dbReference type="PRINTS" id="PR00465">
    <property type="entry name" value="EP450IV"/>
</dbReference>
<dbReference type="GO" id="GO:0016705">
    <property type="term" value="F:oxidoreductase activity, acting on paired donors, with incorporation or reduction of molecular oxygen"/>
    <property type="evidence" value="ECO:0007669"/>
    <property type="project" value="InterPro"/>
</dbReference>
<sequence length="145" mass="16608">MDTSILIYYHFVFVGTLLTRTCMKECTIQGIRIPKGCDIFVTSYSMQRDPRNYPDPEKFDPERFNPEAKQARDPYTYLPFGHGPRDCIGKRFAFMEMKLVLSRILRRYDIKTTPETEIPPNVGVKNTLSVIGGVKVAVSPRVKNG</sequence>
<dbReference type="Proteomes" id="UP000001593">
    <property type="component" value="Unassembled WGS sequence"/>
</dbReference>
<feature type="binding site" description="axial binding residue" evidence="7">
    <location>
        <position position="87"/>
    </location>
    <ligand>
        <name>heme</name>
        <dbReference type="ChEBI" id="CHEBI:30413"/>
    </ligand>
    <ligandPart>
        <name>Fe</name>
        <dbReference type="ChEBI" id="CHEBI:18248"/>
    </ligandPart>
</feature>
<dbReference type="PANTHER" id="PTHR24302:SF15">
    <property type="entry name" value="FATTY-ACID PEROXYGENASE"/>
    <property type="match status" value="1"/>
</dbReference>
<keyword evidence="8" id="KW-0503">Monooxygenase</keyword>
<evidence type="ECO:0000256" key="4">
    <source>
        <dbReference type="ARBA" id="ARBA00023002"/>
    </source>
</evidence>
<evidence type="ECO:0000256" key="5">
    <source>
        <dbReference type="ARBA" id="ARBA00023004"/>
    </source>
</evidence>
<evidence type="ECO:0000256" key="2">
    <source>
        <dbReference type="ARBA" id="ARBA00022617"/>
    </source>
</evidence>
<evidence type="ECO:0000256" key="3">
    <source>
        <dbReference type="ARBA" id="ARBA00022723"/>
    </source>
</evidence>
<dbReference type="SUPFAM" id="SSF48264">
    <property type="entry name" value="Cytochrome P450"/>
    <property type="match status" value="1"/>
</dbReference>
<dbReference type="InterPro" id="IPR036396">
    <property type="entry name" value="Cyt_P450_sf"/>
</dbReference>
<dbReference type="InterPro" id="IPR017972">
    <property type="entry name" value="Cyt_P450_CS"/>
</dbReference>
<keyword evidence="5 7" id="KW-0408">Iron</keyword>
<dbReference type="InParanoid" id="A7RUN5"/>
<dbReference type="STRING" id="45351.A7RUN5"/>
<evidence type="ECO:0000313" key="10">
    <source>
        <dbReference type="Proteomes" id="UP000001593"/>
    </source>
</evidence>
<reference evidence="9 10" key="1">
    <citation type="journal article" date="2007" name="Science">
        <title>Sea anemone genome reveals ancestral eumetazoan gene repertoire and genomic organization.</title>
        <authorList>
            <person name="Putnam N.H."/>
            <person name="Srivastava M."/>
            <person name="Hellsten U."/>
            <person name="Dirks B."/>
            <person name="Chapman J."/>
            <person name="Salamov A."/>
            <person name="Terry A."/>
            <person name="Shapiro H."/>
            <person name="Lindquist E."/>
            <person name="Kapitonov V.V."/>
            <person name="Jurka J."/>
            <person name="Genikhovich G."/>
            <person name="Grigoriev I.V."/>
            <person name="Lucas S.M."/>
            <person name="Steele R.E."/>
            <person name="Finnerty J.R."/>
            <person name="Technau U."/>
            <person name="Martindale M.Q."/>
            <person name="Rokhsar D.S."/>
        </authorList>
    </citation>
    <scope>NUCLEOTIDE SEQUENCE [LARGE SCALE GENOMIC DNA]</scope>
    <source>
        <strain evidence="10">CH2 X CH6</strain>
    </source>
</reference>
<evidence type="ECO:0000256" key="6">
    <source>
        <dbReference type="ARBA" id="ARBA00043906"/>
    </source>
</evidence>
<dbReference type="InterPro" id="IPR002403">
    <property type="entry name" value="Cyt_P450_E_grp-IV"/>
</dbReference>
<dbReference type="InterPro" id="IPR001128">
    <property type="entry name" value="Cyt_P450"/>
</dbReference>
<evidence type="ECO:0000256" key="7">
    <source>
        <dbReference type="PIRSR" id="PIRSR602403-1"/>
    </source>
</evidence>
<comment type="similarity">
    <text evidence="1 8">Belongs to the cytochrome P450 family.</text>
</comment>
<proteinExistence type="inferred from homology"/>
<dbReference type="PANTHER" id="PTHR24302">
    <property type="entry name" value="CYTOCHROME P450 FAMILY 3"/>
    <property type="match status" value="1"/>
</dbReference>
<dbReference type="PhylomeDB" id="A7RUN5"/>
<organism evidence="9 10">
    <name type="scientific">Nematostella vectensis</name>
    <name type="common">Starlet sea anemone</name>
    <dbReference type="NCBI Taxonomy" id="45351"/>
    <lineage>
        <taxon>Eukaryota</taxon>
        <taxon>Metazoa</taxon>
        <taxon>Cnidaria</taxon>
        <taxon>Anthozoa</taxon>
        <taxon>Hexacorallia</taxon>
        <taxon>Actiniaria</taxon>
        <taxon>Edwardsiidae</taxon>
        <taxon>Nematostella</taxon>
    </lineage>
</organism>
<protein>
    <recommendedName>
        <fullName evidence="11">Cytochrome P450</fullName>
    </recommendedName>
</protein>
<keyword evidence="4 8" id="KW-0560">Oxidoreductase</keyword>
<gene>
    <name evidence="9" type="ORF">NEMVEDRAFT_v1g94082</name>
</gene>
<dbReference type="KEGG" id="nve:5516746"/>
<dbReference type="HOGENOM" id="CLU_001570_5_7_1"/>
<comment type="function">
    <text evidence="6">Cytochromes P450 are a group of heme-thiolate monooxygenases. They oxidize a variety of structurally unrelated compounds, including steroids, fatty acids, and xenobiotics.</text>
</comment>
<dbReference type="PROSITE" id="PS00086">
    <property type="entry name" value="CYTOCHROME_P450"/>
    <property type="match status" value="1"/>
</dbReference>
<evidence type="ECO:0008006" key="11">
    <source>
        <dbReference type="Google" id="ProtNLM"/>
    </source>
</evidence>